<proteinExistence type="predicted"/>
<accession>A0A5C6CMV2</accession>
<comment type="caution">
    <text evidence="2">The sequence shown here is derived from an EMBL/GenBank/DDBJ whole genome shotgun (WGS) entry which is preliminary data.</text>
</comment>
<dbReference type="AlphaFoldDB" id="A0A5C6CMV2"/>
<name>A0A5C6CMV2_9BACT</name>
<sequence>MGLSYPQPNYRSSCRSHSGLPNSYSCESHMKKICRLPLAIVSCLLILSLIPGCGRKLDVNEAIAKVNKNNIQRLANLYFTYQMKHDWQGPADEAGFKNFLRSYNPQKLTRIGIDPNAIDELFVNERDGEPFKIRYSVVGSAMGSSEPVIFESVGIDGNRMVGFLDMTQREVDEAEYENLWSGKFQPPQTNRDDIRQR</sequence>
<feature type="region of interest" description="Disordered" evidence="1">
    <location>
        <begin position="1"/>
        <end position="20"/>
    </location>
</feature>
<dbReference type="EMBL" id="SJPS01000004">
    <property type="protein sequence ID" value="TWU25870.1"/>
    <property type="molecule type" value="Genomic_DNA"/>
</dbReference>
<protein>
    <submittedName>
        <fullName evidence="2">Uncharacterized protein</fullName>
    </submittedName>
</protein>
<evidence type="ECO:0000313" key="3">
    <source>
        <dbReference type="Proteomes" id="UP000318437"/>
    </source>
</evidence>
<evidence type="ECO:0000313" key="2">
    <source>
        <dbReference type="EMBL" id="TWU25870.1"/>
    </source>
</evidence>
<keyword evidence="3" id="KW-1185">Reference proteome</keyword>
<organism evidence="2 3">
    <name type="scientific">Bythopirellula polymerisocia</name>
    <dbReference type="NCBI Taxonomy" id="2528003"/>
    <lineage>
        <taxon>Bacteria</taxon>
        <taxon>Pseudomonadati</taxon>
        <taxon>Planctomycetota</taxon>
        <taxon>Planctomycetia</taxon>
        <taxon>Pirellulales</taxon>
        <taxon>Lacipirellulaceae</taxon>
        <taxon>Bythopirellula</taxon>
    </lineage>
</organism>
<gene>
    <name evidence="2" type="ORF">Pla144_30830</name>
</gene>
<evidence type="ECO:0000256" key="1">
    <source>
        <dbReference type="SAM" id="MobiDB-lite"/>
    </source>
</evidence>
<reference evidence="2 3" key="1">
    <citation type="submission" date="2019-02" db="EMBL/GenBank/DDBJ databases">
        <title>Deep-cultivation of Planctomycetes and their phenomic and genomic characterization uncovers novel biology.</title>
        <authorList>
            <person name="Wiegand S."/>
            <person name="Jogler M."/>
            <person name="Boedeker C."/>
            <person name="Pinto D."/>
            <person name="Vollmers J."/>
            <person name="Rivas-Marin E."/>
            <person name="Kohn T."/>
            <person name="Peeters S.H."/>
            <person name="Heuer A."/>
            <person name="Rast P."/>
            <person name="Oberbeckmann S."/>
            <person name="Bunk B."/>
            <person name="Jeske O."/>
            <person name="Meyerdierks A."/>
            <person name="Storesund J.E."/>
            <person name="Kallscheuer N."/>
            <person name="Luecker S."/>
            <person name="Lage O.M."/>
            <person name="Pohl T."/>
            <person name="Merkel B.J."/>
            <person name="Hornburger P."/>
            <person name="Mueller R.-W."/>
            <person name="Bruemmer F."/>
            <person name="Labrenz M."/>
            <person name="Spormann A.M."/>
            <person name="Op Den Camp H."/>
            <person name="Overmann J."/>
            <person name="Amann R."/>
            <person name="Jetten M.S.M."/>
            <person name="Mascher T."/>
            <person name="Medema M.H."/>
            <person name="Devos D.P."/>
            <person name="Kaster A.-K."/>
            <person name="Ovreas L."/>
            <person name="Rohde M."/>
            <person name="Galperin M.Y."/>
            <person name="Jogler C."/>
        </authorList>
    </citation>
    <scope>NUCLEOTIDE SEQUENCE [LARGE SCALE GENOMIC DNA]</scope>
    <source>
        <strain evidence="2 3">Pla144</strain>
    </source>
</reference>
<dbReference type="Proteomes" id="UP000318437">
    <property type="component" value="Unassembled WGS sequence"/>
</dbReference>